<dbReference type="EMBL" id="JAVDYC010000001">
    <property type="protein sequence ID" value="MDR7327288.1"/>
    <property type="molecule type" value="Genomic_DNA"/>
</dbReference>
<name>A0AAE3ZWG5_9ACTN</name>
<dbReference type="Proteomes" id="UP001183629">
    <property type="component" value="Unassembled WGS sequence"/>
</dbReference>
<accession>A0AAE3ZWG5</accession>
<feature type="transmembrane region" description="Helical" evidence="1">
    <location>
        <begin position="168"/>
        <end position="185"/>
    </location>
</feature>
<keyword evidence="3" id="KW-1185">Reference proteome</keyword>
<organism evidence="2 3">
    <name type="scientific">Catenuloplanes niger</name>
    <dbReference type="NCBI Taxonomy" id="587534"/>
    <lineage>
        <taxon>Bacteria</taxon>
        <taxon>Bacillati</taxon>
        <taxon>Actinomycetota</taxon>
        <taxon>Actinomycetes</taxon>
        <taxon>Micromonosporales</taxon>
        <taxon>Micromonosporaceae</taxon>
        <taxon>Catenuloplanes</taxon>
    </lineage>
</organism>
<reference evidence="2 3" key="1">
    <citation type="submission" date="2023-07" db="EMBL/GenBank/DDBJ databases">
        <title>Sequencing the genomes of 1000 actinobacteria strains.</title>
        <authorList>
            <person name="Klenk H.-P."/>
        </authorList>
    </citation>
    <scope>NUCLEOTIDE SEQUENCE [LARGE SCALE GENOMIC DNA]</scope>
    <source>
        <strain evidence="2 3">DSM 44711</strain>
    </source>
</reference>
<evidence type="ECO:0000313" key="3">
    <source>
        <dbReference type="Proteomes" id="UP001183629"/>
    </source>
</evidence>
<feature type="transmembrane region" description="Helical" evidence="1">
    <location>
        <begin position="38"/>
        <end position="58"/>
    </location>
</feature>
<feature type="transmembrane region" description="Helical" evidence="1">
    <location>
        <begin position="78"/>
        <end position="96"/>
    </location>
</feature>
<sequence length="200" mass="19797">MTGRYLRARRVPAALLTSVGAVGSVMAVWALFAAEGPVFPVLTVLAVALALAPLMPTLAGNDAALEATAALPWPPRRLAHLIACGAVVTGLLYAARLGGADFGPAGQIVRNVAGLAGVAGLAAALFGAGPGWQAPVVVAAVQALGAPGGQAWRQVAYWMTQPAGNRPAAVTAVVLLLAGLTAYAVRGGPTPAASEAPVGQ</sequence>
<feature type="transmembrane region" description="Helical" evidence="1">
    <location>
        <begin position="12"/>
        <end position="32"/>
    </location>
</feature>
<evidence type="ECO:0000313" key="2">
    <source>
        <dbReference type="EMBL" id="MDR7327288.1"/>
    </source>
</evidence>
<dbReference type="AlphaFoldDB" id="A0AAE3ZWG5"/>
<proteinExistence type="predicted"/>
<comment type="caution">
    <text evidence="2">The sequence shown here is derived from an EMBL/GenBank/DDBJ whole genome shotgun (WGS) entry which is preliminary data.</text>
</comment>
<keyword evidence="1" id="KW-1133">Transmembrane helix</keyword>
<dbReference type="RefSeq" id="WP_310424473.1">
    <property type="nucleotide sequence ID" value="NZ_JAVDYC010000001.1"/>
</dbReference>
<protein>
    <submittedName>
        <fullName evidence="2">Uncharacterized protein</fullName>
    </submittedName>
</protein>
<gene>
    <name evidence="2" type="ORF">J2S44_007538</name>
</gene>
<keyword evidence="1" id="KW-0472">Membrane</keyword>
<evidence type="ECO:0000256" key="1">
    <source>
        <dbReference type="SAM" id="Phobius"/>
    </source>
</evidence>
<keyword evidence="1" id="KW-0812">Transmembrane</keyword>
<feature type="transmembrane region" description="Helical" evidence="1">
    <location>
        <begin position="108"/>
        <end position="128"/>
    </location>
</feature>